<gene>
    <name evidence="2" type="ORF">ENQ76_10110</name>
</gene>
<dbReference type="InterPro" id="IPR035093">
    <property type="entry name" value="RelE/ParE_toxin_dom_sf"/>
</dbReference>
<proteinExistence type="predicted"/>
<protein>
    <submittedName>
        <fullName evidence="2">Type II toxin-antitoxin system RelE/ParE family toxin</fullName>
    </submittedName>
</protein>
<evidence type="ECO:0000256" key="1">
    <source>
        <dbReference type="ARBA" id="ARBA00022649"/>
    </source>
</evidence>
<accession>A0A7C2JYL3</accession>
<dbReference type="Gene3D" id="3.30.2310.20">
    <property type="entry name" value="RelE-like"/>
    <property type="match status" value="1"/>
</dbReference>
<dbReference type="EMBL" id="DSOK01000289">
    <property type="protein sequence ID" value="HEN15806.1"/>
    <property type="molecule type" value="Genomic_DNA"/>
</dbReference>
<dbReference type="Pfam" id="PF05016">
    <property type="entry name" value="ParE_toxin"/>
    <property type="match status" value="1"/>
</dbReference>
<comment type="caution">
    <text evidence="2">The sequence shown here is derived from an EMBL/GenBank/DDBJ whole genome shotgun (WGS) entry which is preliminary data.</text>
</comment>
<dbReference type="InterPro" id="IPR007712">
    <property type="entry name" value="RelE/ParE_toxin"/>
</dbReference>
<dbReference type="AlphaFoldDB" id="A0A7C2JYL3"/>
<name>A0A7C2JYL3_9PLAN</name>
<sequence length="70" mass="7926">MPRFRLATAAQRDVRAIGCYIAERNRSAALRQYDALRRTFRMLSRQPLLGAAVPELGESVRCFPVGNYVV</sequence>
<evidence type="ECO:0000313" key="2">
    <source>
        <dbReference type="EMBL" id="HEN15806.1"/>
    </source>
</evidence>
<reference evidence="2" key="1">
    <citation type="journal article" date="2020" name="mSystems">
        <title>Genome- and Community-Level Interaction Insights into Carbon Utilization and Element Cycling Functions of Hydrothermarchaeota in Hydrothermal Sediment.</title>
        <authorList>
            <person name="Zhou Z."/>
            <person name="Liu Y."/>
            <person name="Xu W."/>
            <person name="Pan J."/>
            <person name="Luo Z.H."/>
            <person name="Li M."/>
        </authorList>
    </citation>
    <scope>NUCLEOTIDE SEQUENCE [LARGE SCALE GENOMIC DNA]</scope>
    <source>
        <strain evidence="2">SpSt-339</strain>
    </source>
</reference>
<organism evidence="2">
    <name type="scientific">Schlesneria paludicola</name>
    <dbReference type="NCBI Taxonomy" id="360056"/>
    <lineage>
        <taxon>Bacteria</taxon>
        <taxon>Pseudomonadati</taxon>
        <taxon>Planctomycetota</taxon>
        <taxon>Planctomycetia</taxon>
        <taxon>Planctomycetales</taxon>
        <taxon>Planctomycetaceae</taxon>
        <taxon>Schlesneria</taxon>
    </lineage>
</organism>
<keyword evidence="1" id="KW-1277">Toxin-antitoxin system</keyword>